<keyword evidence="6" id="KW-0067">ATP-binding</keyword>
<evidence type="ECO:0000256" key="3">
    <source>
        <dbReference type="ARBA" id="ARBA00022475"/>
    </source>
</evidence>
<feature type="domain" description="ABC transporter" evidence="12">
    <location>
        <begin position="1117"/>
        <end position="1348"/>
    </location>
</feature>
<feature type="transmembrane region" description="Helical" evidence="11">
    <location>
        <begin position="212"/>
        <end position="231"/>
    </location>
</feature>
<gene>
    <name evidence="14" type="ORF">TCAP_05752</name>
</gene>
<feature type="region of interest" description="Disordered" evidence="10">
    <location>
        <begin position="784"/>
        <end position="810"/>
    </location>
</feature>
<dbReference type="Proteomes" id="UP000236621">
    <property type="component" value="Unassembled WGS sequence"/>
</dbReference>
<evidence type="ECO:0000256" key="10">
    <source>
        <dbReference type="SAM" id="MobiDB-lite"/>
    </source>
</evidence>
<dbReference type="SUPFAM" id="SSF90123">
    <property type="entry name" value="ABC transporter transmembrane region"/>
    <property type="match status" value="2"/>
</dbReference>
<feature type="transmembrane region" description="Helical" evidence="11">
    <location>
        <begin position="54"/>
        <end position="77"/>
    </location>
</feature>
<dbReference type="InterPro" id="IPR011527">
    <property type="entry name" value="ABC1_TM_dom"/>
</dbReference>
<evidence type="ECO:0000256" key="9">
    <source>
        <dbReference type="ARBA" id="ARBA00023180"/>
    </source>
</evidence>
<feature type="transmembrane region" description="Helical" evidence="11">
    <location>
        <begin position="364"/>
        <end position="384"/>
    </location>
</feature>
<evidence type="ECO:0000259" key="12">
    <source>
        <dbReference type="PROSITE" id="PS50893"/>
    </source>
</evidence>
<reference evidence="14 15" key="1">
    <citation type="submission" date="2017-08" db="EMBL/GenBank/DDBJ databases">
        <title>Harnessing the power of phylogenomics to disentangle the directionality and signatures of interkingdom host jumping in the parasitic fungal genus Tolypocladium.</title>
        <authorList>
            <person name="Quandt C.A."/>
            <person name="Patterson W."/>
            <person name="Spatafora J.W."/>
        </authorList>
    </citation>
    <scope>NUCLEOTIDE SEQUENCE [LARGE SCALE GENOMIC DNA]</scope>
    <source>
        <strain evidence="14 15">CBS 113982</strain>
    </source>
</reference>
<dbReference type="FunFam" id="1.20.1560.10:FF:000055">
    <property type="entry name" value="ABC multidrug transporter (Eurofung)"/>
    <property type="match status" value="1"/>
</dbReference>
<dbReference type="CDD" id="cd18580">
    <property type="entry name" value="ABC_6TM_ABCC_D2"/>
    <property type="match status" value="1"/>
</dbReference>
<dbReference type="Gene3D" id="3.40.50.300">
    <property type="entry name" value="P-loop containing nucleotide triphosphate hydrolases"/>
    <property type="match status" value="2"/>
</dbReference>
<protein>
    <submittedName>
        <fullName evidence="14">Canalicular multispecific organic anion transporter 2</fullName>
    </submittedName>
</protein>
<keyword evidence="7 11" id="KW-1133">Transmembrane helix</keyword>
<feature type="transmembrane region" description="Helical" evidence="11">
    <location>
        <begin position="30"/>
        <end position="48"/>
    </location>
</feature>
<keyword evidence="4 11" id="KW-0812">Transmembrane</keyword>
<feature type="domain" description="ABC transmembrane type-1" evidence="13">
    <location>
        <begin position="234"/>
        <end position="517"/>
    </location>
</feature>
<feature type="transmembrane region" description="Helical" evidence="11">
    <location>
        <begin position="849"/>
        <end position="873"/>
    </location>
</feature>
<feature type="transmembrane region" description="Helical" evidence="11">
    <location>
        <begin position="340"/>
        <end position="358"/>
    </location>
</feature>
<feature type="transmembrane region" description="Helical" evidence="11">
    <location>
        <begin position="942"/>
        <end position="959"/>
    </location>
</feature>
<feature type="domain" description="ABC transmembrane type-1" evidence="13">
    <location>
        <begin position="903"/>
        <end position="1080"/>
    </location>
</feature>
<dbReference type="GO" id="GO:0140359">
    <property type="term" value="F:ABC-type transporter activity"/>
    <property type="evidence" value="ECO:0007669"/>
    <property type="project" value="InterPro"/>
</dbReference>
<evidence type="ECO:0000259" key="13">
    <source>
        <dbReference type="PROSITE" id="PS50929"/>
    </source>
</evidence>
<dbReference type="STRING" id="45235.A0A2K3QA01"/>
<evidence type="ECO:0000256" key="6">
    <source>
        <dbReference type="ARBA" id="ARBA00022840"/>
    </source>
</evidence>
<comment type="subcellular location">
    <subcellularLocation>
        <location evidence="1">Cell membrane</location>
        <topology evidence="1">Multi-pass membrane protein</topology>
    </subcellularLocation>
</comment>
<dbReference type="SMART" id="SM00382">
    <property type="entry name" value="AAA"/>
    <property type="match status" value="2"/>
</dbReference>
<feature type="domain" description="ABC transporter" evidence="12">
    <location>
        <begin position="576"/>
        <end position="802"/>
    </location>
</feature>
<dbReference type="Pfam" id="PF00005">
    <property type="entry name" value="ABC_tran"/>
    <property type="match status" value="2"/>
</dbReference>
<dbReference type="Pfam" id="PF00664">
    <property type="entry name" value="ABC_membrane"/>
    <property type="match status" value="2"/>
</dbReference>
<evidence type="ECO:0000256" key="1">
    <source>
        <dbReference type="ARBA" id="ARBA00004651"/>
    </source>
</evidence>
<keyword evidence="5" id="KW-0547">Nucleotide-binding</keyword>
<dbReference type="InterPro" id="IPR027417">
    <property type="entry name" value="P-loop_NTPase"/>
</dbReference>
<dbReference type="InterPro" id="IPR003439">
    <property type="entry name" value="ABC_transporter-like_ATP-bd"/>
</dbReference>
<dbReference type="OrthoDB" id="6500128at2759"/>
<keyword evidence="8 11" id="KW-0472">Membrane</keyword>
<evidence type="ECO:0000256" key="5">
    <source>
        <dbReference type="ARBA" id="ARBA00022741"/>
    </source>
</evidence>
<evidence type="ECO:0000256" key="2">
    <source>
        <dbReference type="ARBA" id="ARBA00022448"/>
    </source>
</evidence>
<dbReference type="EMBL" id="NRSZ01000919">
    <property type="protein sequence ID" value="PNY24313.1"/>
    <property type="molecule type" value="Genomic_DNA"/>
</dbReference>
<evidence type="ECO:0000256" key="7">
    <source>
        <dbReference type="ARBA" id="ARBA00022989"/>
    </source>
</evidence>
<keyword evidence="15" id="KW-1185">Reference proteome</keyword>
<organism evidence="14 15">
    <name type="scientific">Tolypocladium capitatum</name>
    <dbReference type="NCBI Taxonomy" id="45235"/>
    <lineage>
        <taxon>Eukaryota</taxon>
        <taxon>Fungi</taxon>
        <taxon>Dikarya</taxon>
        <taxon>Ascomycota</taxon>
        <taxon>Pezizomycotina</taxon>
        <taxon>Sordariomycetes</taxon>
        <taxon>Hypocreomycetidae</taxon>
        <taxon>Hypocreales</taxon>
        <taxon>Ophiocordycipitaceae</taxon>
        <taxon>Tolypocladium</taxon>
    </lineage>
</organism>
<feature type="compositionally biased region" description="Polar residues" evidence="10">
    <location>
        <begin position="791"/>
        <end position="809"/>
    </location>
</feature>
<evidence type="ECO:0000256" key="11">
    <source>
        <dbReference type="SAM" id="Phobius"/>
    </source>
</evidence>
<dbReference type="GO" id="GO:0005524">
    <property type="term" value="F:ATP binding"/>
    <property type="evidence" value="ECO:0007669"/>
    <property type="project" value="UniProtKB-KW"/>
</dbReference>
<comment type="caution">
    <text evidence="14">The sequence shown here is derived from an EMBL/GenBank/DDBJ whole genome shotgun (WGS) entry which is preliminary data.</text>
</comment>
<dbReference type="PROSITE" id="PS50893">
    <property type="entry name" value="ABC_TRANSPORTER_2"/>
    <property type="match status" value="2"/>
</dbReference>
<dbReference type="Gene3D" id="1.20.1560.10">
    <property type="entry name" value="ABC transporter type 1, transmembrane domain"/>
    <property type="match status" value="2"/>
</dbReference>
<dbReference type="PANTHER" id="PTHR24223:SF399">
    <property type="entry name" value="ABC TRANSPORTER ATNG"/>
    <property type="match status" value="1"/>
</dbReference>
<feature type="transmembrane region" description="Helical" evidence="11">
    <location>
        <begin position="1023"/>
        <end position="1046"/>
    </location>
</feature>
<evidence type="ECO:0000313" key="14">
    <source>
        <dbReference type="EMBL" id="PNY24313.1"/>
    </source>
</evidence>
<evidence type="ECO:0000256" key="8">
    <source>
        <dbReference type="ARBA" id="ARBA00023136"/>
    </source>
</evidence>
<dbReference type="InterPro" id="IPR044726">
    <property type="entry name" value="ABCC_6TM_D2"/>
</dbReference>
<dbReference type="InterPro" id="IPR017871">
    <property type="entry name" value="ABC_transporter-like_CS"/>
</dbReference>
<dbReference type="GO" id="GO:0016887">
    <property type="term" value="F:ATP hydrolysis activity"/>
    <property type="evidence" value="ECO:0007669"/>
    <property type="project" value="InterPro"/>
</dbReference>
<accession>A0A2K3QA01</accession>
<dbReference type="PROSITE" id="PS00211">
    <property type="entry name" value="ABC_TRANSPORTER_1"/>
    <property type="match status" value="2"/>
</dbReference>
<keyword evidence="3" id="KW-1003">Cell membrane</keyword>
<dbReference type="InterPro" id="IPR050173">
    <property type="entry name" value="ABC_transporter_C-like"/>
</dbReference>
<dbReference type="CDD" id="cd18579">
    <property type="entry name" value="ABC_6TM_ABCC_D1"/>
    <property type="match status" value="1"/>
</dbReference>
<dbReference type="GO" id="GO:0005886">
    <property type="term" value="C:plasma membrane"/>
    <property type="evidence" value="ECO:0007669"/>
    <property type="project" value="UniProtKB-SubCell"/>
</dbReference>
<dbReference type="SUPFAM" id="SSF52540">
    <property type="entry name" value="P-loop containing nucleoside triphosphate hydrolases"/>
    <property type="match status" value="2"/>
</dbReference>
<keyword evidence="2" id="KW-0813">Transport</keyword>
<name>A0A2K3QA01_9HYPO</name>
<proteinExistence type="predicted"/>
<sequence length="1360" mass="150332">MASGAEDGTALPFILSVFAGFTLTNIRIKVLFATYVILQVALLALWVARGIPTTRLTVACIALTMAGYLILSVVSLLEHRRSARPSSLLSVYLGVSILLDLARVRTVFFLPQSQTVAEVLLASFCVKILVFALEVTEKRHLLLPEWKEESPEATSGVINRALFIWVNGVFIRGFKTLLTVSTLTPLDAEILSASRPATLVERWERTIKSSEYALLWTFLIHYKWGILAGVLPRLAYAGFSFSQPFLVQRVLDYMQEPDDPNSNNTAYGLVGAYAIVYIGLSLSYAVYQHKTYRLLTLFRGSLVNLIFGKTLHIDSSVIADAEAITLMSADIDRIGSSMPIIHEMYASFVEVALALWLLYRLLGIAVVAPIVWIIVCLVLGLPVAKAAGNAQTPWLEAIEDRLEATAKALGAMKAIKMTGLADIVSSKIANLRLSEIRASRRHRILNIFVFIASNMATLDFASSALAPVWGYTAYILLAKANNSGTLTEGIAFASLSLFELLNQPMTYAIDGYEHIQTVINSFRRIQKYLMSKEREDYRTIPRSEKLASDSTLQGDGKFLKEFPGSDMANSTFTAMVKEASASYDQEGVPVLKNLNFDILRGQTTMVFGPIGSGKSTLLKLLLGEMPYTTGSVSTTFLRAAYCPQTPWTTWGTVQSNIIGMSSFEKSWYDTVVRACALSADFEELSDGDQTSTGTRGSRLSGGQQMRVSFARALYSRNPIMILDDVLTGLDRSTERHILDAVFGPDGLLKIFSSTVILATNSANHLSFADYVIFLDEEGQIARQGTRESISDTDNGVHTPTDQPPTTTSRPELEIPEDALHELEMLGDPDARVHRHAGDMKIYAYYANIAGWWTISLYLFACAAFVFGVTFPYFKEVPRTLIDNNYASVNVFPYIDRRWNHSQQDLELIDNDLPMSIDQTVFQFLSAIVSAVLVFIGSGYIAAAIPFCIIALVLIQFYYLRTSRQLRLLDIEAKAPLFSQFLETLNGISCIRAYGWAEDYMERNTTALNISQKPYYLLWCIQRWLTLVLDLFNAGVAILLVSIATNVRNGSTGFLGVALFNIVTFSSTLQTLVTQWTQVETALGAINRIRSYVINVKDENLPSETGSVPEDWPAHGAVSFQDVSASYESSLEPALKEISLSIEAGEKVAICGRTGSGKSSLISALLRMLDVDSGTISVDGIDVSTIPRQEVRNRLNTLPQQPFFLHGSVRENIDPLQVASDERIVEVLSAVGTWEFFESRGGLDGDMDDDKLSHGQRQLFCLARAVIKPGRILIMDEATSSVDSETDELMQRVIRDEFKGRTIIAIAHKLHTVLDFDRVVLLDKGRVVETGNPQDLLATPASAFRTLYESLGNTQSKGALY</sequence>
<feature type="transmembrane region" description="Helical" evidence="11">
    <location>
        <begin position="266"/>
        <end position="287"/>
    </location>
</feature>
<dbReference type="PROSITE" id="PS50929">
    <property type="entry name" value="ABC_TM1F"/>
    <property type="match status" value="2"/>
</dbReference>
<dbReference type="CDD" id="cd03244">
    <property type="entry name" value="ABCC_MRP_domain2"/>
    <property type="match status" value="1"/>
</dbReference>
<dbReference type="InterPro" id="IPR044746">
    <property type="entry name" value="ABCC_6TM_D1"/>
</dbReference>
<evidence type="ECO:0000313" key="15">
    <source>
        <dbReference type="Proteomes" id="UP000236621"/>
    </source>
</evidence>
<dbReference type="PANTHER" id="PTHR24223">
    <property type="entry name" value="ATP-BINDING CASSETTE SUB-FAMILY C"/>
    <property type="match status" value="1"/>
</dbReference>
<feature type="transmembrane region" description="Helical" evidence="11">
    <location>
        <begin position="444"/>
        <end position="469"/>
    </location>
</feature>
<dbReference type="InterPro" id="IPR003593">
    <property type="entry name" value="AAA+_ATPase"/>
</dbReference>
<dbReference type="FunFam" id="3.40.50.300:FF:000838">
    <property type="entry name" value="ABC multidrug transporter (Eurofung)"/>
    <property type="match status" value="1"/>
</dbReference>
<evidence type="ECO:0000256" key="4">
    <source>
        <dbReference type="ARBA" id="ARBA00022692"/>
    </source>
</evidence>
<dbReference type="InterPro" id="IPR036640">
    <property type="entry name" value="ABC1_TM_sf"/>
</dbReference>
<keyword evidence="9" id="KW-0325">Glycoprotein</keyword>